<accession>A0A7H4LED3</accession>
<organism evidence="1 2">
    <name type="scientific">Triticum aestivum</name>
    <name type="common">Wheat</name>
    <dbReference type="NCBI Taxonomy" id="4565"/>
    <lineage>
        <taxon>Eukaryota</taxon>
        <taxon>Viridiplantae</taxon>
        <taxon>Streptophyta</taxon>
        <taxon>Embryophyta</taxon>
        <taxon>Tracheophyta</taxon>
        <taxon>Spermatophyta</taxon>
        <taxon>Magnoliopsida</taxon>
        <taxon>Liliopsida</taxon>
        <taxon>Poales</taxon>
        <taxon>Poaceae</taxon>
        <taxon>BOP clade</taxon>
        <taxon>Pooideae</taxon>
        <taxon>Triticodae</taxon>
        <taxon>Triticeae</taxon>
        <taxon>Triticinae</taxon>
        <taxon>Triticum</taxon>
    </lineage>
</organism>
<sequence>MALVPHGGGAGGSASMPMPMLTVDNYTVWVIKAQAILDVHTVWEAVAPGDAAVNARKDKTARALLLGALPEDVLLQVSTKLTAKEVWDSLKVRFVGADRVRAARLATLRGEFDRLKMADGEELDVYGGRLAAMAARYANLGEALATQHLSRSCWIRASRFQQKPCSIRSKVIFLHGRRCSIRAGASGGGRRRSGLLFFPAVEKRPRPVDPRALVLAVAATWAAREAAQHVGVADDPEEEEECLVQRSVSYTLPPRAPRRYPTSHGVIQVQGPGWYCQKPCRSKQSRSSASQ</sequence>
<evidence type="ECO:0000313" key="1">
    <source>
        <dbReference type="EMBL" id="SPT16971.1"/>
    </source>
</evidence>
<gene>
    <name evidence="1" type="ORF">CAMPLR22A2D_LOCUS1573</name>
</gene>
<dbReference type="Pfam" id="PF14223">
    <property type="entry name" value="Retrotran_gag_2"/>
    <property type="match status" value="1"/>
</dbReference>
<dbReference type="PANTHER" id="PTHR35317:SF38">
    <property type="entry name" value="RNA-DIRECTED DNA POLYMERASE"/>
    <property type="match status" value="1"/>
</dbReference>
<dbReference type="EMBL" id="LS480641">
    <property type="protein sequence ID" value="SPT16971.1"/>
    <property type="molecule type" value="Genomic_DNA"/>
</dbReference>
<evidence type="ECO:0000313" key="2">
    <source>
        <dbReference type="Proteomes" id="UP000280104"/>
    </source>
</evidence>
<protein>
    <submittedName>
        <fullName evidence="1">Uncharacterized protein</fullName>
    </submittedName>
</protein>
<proteinExistence type="predicted"/>
<dbReference type="Proteomes" id="UP000280104">
    <property type="component" value="Chromosome II"/>
</dbReference>
<dbReference type="PANTHER" id="PTHR35317">
    <property type="entry name" value="OS04G0629600 PROTEIN"/>
    <property type="match status" value="1"/>
</dbReference>
<reference evidence="1 2" key="1">
    <citation type="submission" date="2018-05" db="EMBL/GenBank/DDBJ databases">
        <authorList>
            <person name="Thind KAUR A."/>
        </authorList>
    </citation>
    <scope>NUCLEOTIDE SEQUENCE [LARGE SCALE GENOMIC DNA]</scope>
</reference>
<name>A0A7H4LED3_WHEAT</name>
<dbReference type="AlphaFoldDB" id="A0A7H4LED3"/>